<evidence type="ECO:0000256" key="15">
    <source>
        <dbReference type="ARBA" id="ARBA00031306"/>
    </source>
</evidence>
<dbReference type="FunCoup" id="A0A7X0MW16">
    <property type="interactions" value="98"/>
</dbReference>
<dbReference type="AlphaFoldDB" id="A0A7X0MW16"/>
<dbReference type="PANTHER" id="PTHR30040">
    <property type="entry name" value="THIAMINE BIOSYNTHESIS LIPOPROTEIN APBE"/>
    <property type="match status" value="1"/>
</dbReference>
<dbReference type="PANTHER" id="PTHR30040:SF2">
    <property type="entry name" value="FAD:PROTEIN FMN TRANSFERASE"/>
    <property type="match status" value="1"/>
</dbReference>
<comment type="catalytic activity">
    <reaction evidence="16 18">
        <text>L-threonyl-[protein] + FAD = FMN-L-threonyl-[protein] + AMP + H(+)</text>
        <dbReference type="Rhea" id="RHEA:36847"/>
        <dbReference type="Rhea" id="RHEA-COMP:11060"/>
        <dbReference type="Rhea" id="RHEA-COMP:11061"/>
        <dbReference type="ChEBI" id="CHEBI:15378"/>
        <dbReference type="ChEBI" id="CHEBI:30013"/>
        <dbReference type="ChEBI" id="CHEBI:57692"/>
        <dbReference type="ChEBI" id="CHEBI:74257"/>
        <dbReference type="ChEBI" id="CHEBI:456215"/>
        <dbReference type="EC" id="2.7.1.180"/>
    </reaction>
</comment>
<evidence type="ECO:0000256" key="17">
    <source>
        <dbReference type="ARBA" id="ARBA00060485"/>
    </source>
</evidence>
<evidence type="ECO:0000256" key="13">
    <source>
        <dbReference type="ARBA" id="ARBA00023139"/>
    </source>
</evidence>
<evidence type="ECO:0000256" key="8">
    <source>
        <dbReference type="ARBA" id="ARBA00022723"/>
    </source>
</evidence>
<keyword evidence="8 18" id="KW-0479">Metal-binding</keyword>
<sequence>MMALSNVVNAYRKRPALLAFFCLGSALLLSACGQKNEPWRFSGPTMGTQYHVTVVPKESYSCSQAEFDEKIRQSLVQTNQQMSHYIENSELNGLSRLPVGESVTISSDMEKVLRLSERLYTLSNGAFDITVGPLVNLWGFGPKSSPEDAVPSDEQIHAAMALGGGDSLQVSSGKFSKSKAVELNLSAVAKGYGADKVAEALEACGAQDYLVEVGGELLLKGLSPRGSAWKIAIEKPGNSLAGQSMQRLLQVSDKGVATSGDYRNYFEKEGVRYSHTIDPRTGKPITHALASVTVLAPSSAEADAWATVITVVGPEEGMRLAEQEKLPVFMLVKTKSGFKESYSSAFATYVQ</sequence>
<evidence type="ECO:0000256" key="4">
    <source>
        <dbReference type="ARBA" id="ARBA00022475"/>
    </source>
</evidence>
<keyword evidence="11 18" id="KW-0460">Magnesium</keyword>
<dbReference type="Proteomes" id="UP000528457">
    <property type="component" value="Unassembled WGS sequence"/>
</dbReference>
<evidence type="ECO:0000256" key="18">
    <source>
        <dbReference type="PIRNR" id="PIRNR006268"/>
    </source>
</evidence>
<dbReference type="GO" id="GO:0046872">
    <property type="term" value="F:metal ion binding"/>
    <property type="evidence" value="ECO:0007669"/>
    <property type="project" value="UniProtKB-UniRule"/>
</dbReference>
<dbReference type="InterPro" id="IPR024932">
    <property type="entry name" value="ApbE"/>
</dbReference>
<dbReference type="RefSeq" id="WP_166844669.1">
    <property type="nucleotide sequence ID" value="NZ_JAAONY010000002.1"/>
</dbReference>
<accession>A0A7X0MW16</accession>
<keyword evidence="4" id="KW-1003">Cell membrane</keyword>
<dbReference type="GO" id="GO:0016740">
    <property type="term" value="F:transferase activity"/>
    <property type="evidence" value="ECO:0007669"/>
    <property type="project" value="UniProtKB-UniRule"/>
</dbReference>
<name>A0A7X0MW16_9GAMM</name>
<comment type="caution">
    <text evidence="21">The sequence shown here is derived from an EMBL/GenBank/DDBJ whole genome shotgun (WGS) entry which is preliminary data.</text>
</comment>
<evidence type="ECO:0000256" key="19">
    <source>
        <dbReference type="PIRSR" id="PIRSR006268-2"/>
    </source>
</evidence>
<evidence type="ECO:0000256" key="16">
    <source>
        <dbReference type="ARBA" id="ARBA00048540"/>
    </source>
</evidence>
<keyword evidence="12" id="KW-0472">Membrane</keyword>
<evidence type="ECO:0000256" key="6">
    <source>
        <dbReference type="ARBA" id="ARBA00022630"/>
    </source>
</evidence>
<evidence type="ECO:0000256" key="14">
    <source>
        <dbReference type="ARBA" id="ARBA00023288"/>
    </source>
</evidence>
<dbReference type="InParanoid" id="A0A7X0MW16"/>
<evidence type="ECO:0000256" key="1">
    <source>
        <dbReference type="ARBA" id="ARBA00008282"/>
    </source>
</evidence>
<dbReference type="EMBL" id="JACHHT010000002">
    <property type="protein sequence ID" value="MBB6521715.1"/>
    <property type="molecule type" value="Genomic_DNA"/>
</dbReference>
<dbReference type="GO" id="GO:0005886">
    <property type="term" value="C:plasma membrane"/>
    <property type="evidence" value="ECO:0007669"/>
    <property type="project" value="UniProtKB-SubCell"/>
</dbReference>
<reference evidence="21 22" key="1">
    <citation type="submission" date="2020-08" db="EMBL/GenBank/DDBJ databases">
        <title>Genomic Encyclopedia of Type Strains, Phase IV (KMG-IV): sequencing the most valuable type-strain genomes for metagenomic binning, comparative biology and taxonomic classification.</title>
        <authorList>
            <person name="Goeker M."/>
        </authorList>
    </citation>
    <scope>NUCLEOTIDE SEQUENCE [LARGE SCALE GENOMIC DNA]</scope>
    <source>
        <strain evidence="21 22">DSM 22368</strain>
    </source>
</reference>
<keyword evidence="13" id="KW-0564">Palmitate</keyword>
<keyword evidence="7 18" id="KW-0808">Transferase</keyword>
<dbReference type="Pfam" id="PF02424">
    <property type="entry name" value="ApbE"/>
    <property type="match status" value="1"/>
</dbReference>
<evidence type="ECO:0000313" key="21">
    <source>
        <dbReference type="EMBL" id="MBB6521715.1"/>
    </source>
</evidence>
<keyword evidence="9 20" id="KW-0732">Signal</keyword>
<keyword evidence="6 18" id="KW-0285">Flavoprotein</keyword>
<keyword evidence="10 18" id="KW-0274">FAD</keyword>
<evidence type="ECO:0000256" key="7">
    <source>
        <dbReference type="ARBA" id="ARBA00022679"/>
    </source>
</evidence>
<dbReference type="EC" id="2.7.1.180" evidence="2 18"/>
<keyword evidence="14 21" id="KW-0449">Lipoprotein</keyword>
<dbReference type="InterPro" id="IPR003374">
    <property type="entry name" value="ApbE-like_sf"/>
</dbReference>
<evidence type="ECO:0000256" key="11">
    <source>
        <dbReference type="ARBA" id="ARBA00022842"/>
    </source>
</evidence>
<dbReference type="FunFam" id="3.10.520.10:FF:000001">
    <property type="entry name" value="FAD:protein FMN transferase"/>
    <property type="match status" value="1"/>
</dbReference>
<evidence type="ECO:0000256" key="9">
    <source>
        <dbReference type="ARBA" id="ARBA00022729"/>
    </source>
</evidence>
<gene>
    <name evidence="21" type="ORF">HNR48_002000</name>
</gene>
<keyword evidence="22" id="KW-1185">Reference proteome</keyword>
<evidence type="ECO:0000256" key="3">
    <source>
        <dbReference type="ARBA" id="ARBA00016337"/>
    </source>
</evidence>
<comment type="subcellular location">
    <subcellularLocation>
        <location evidence="17">Cell inner membrane</location>
        <topology evidence="17">Lipid-anchor</topology>
        <orientation evidence="17">Periplasmic side</orientation>
    </subcellularLocation>
</comment>
<feature type="chain" id="PRO_5039911419" description="FAD:protein FMN transferase" evidence="20">
    <location>
        <begin position="32"/>
        <end position="351"/>
    </location>
</feature>
<feature type="signal peptide" evidence="20">
    <location>
        <begin position="1"/>
        <end position="31"/>
    </location>
</feature>
<evidence type="ECO:0000256" key="12">
    <source>
        <dbReference type="ARBA" id="ARBA00023136"/>
    </source>
</evidence>
<dbReference type="SUPFAM" id="SSF143631">
    <property type="entry name" value="ApbE-like"/>
    <property type="match status" value="1"/>
</dbReference>
<evidence type="ECO:0000256" key="20">
    <source>
        <dbReference type="SAM" id="SignalP"/>
    </source>
</evidence>
<organism evidence="21 22">
    <name type="scientific">Pseudoteredinibacter isoporae</name>
    <dbReference type="NCBI Taxonomy" id="570281"/>
    <lineage>
        <taxon>Bacteria</taxon>
        <taxon>Pseudomonadati</taxon>
        <taxon>Pseudomonadota</taxon>
        <taxon>Gammaproteobacteria</taxon>
        <taxon>Cellvibrionales</taxon>
        <taxon>Cellvibrionaceae</taxon>
        <taxon>Pseudoteredinibacter</taxon>
    </lineage>
</organism>
<comment type="cofactor">
    <cofactor evidence="19">
        <name>Mg(2+)</name>
        <dbReference type="ChEBI" id="CHEBI:18420"/>
    </cofactor>
    <cofactor evidence="19">
        <name>Mn(2+)</name>
        <dbReference type="ChEBI" id="CHEBI:29035"/>
    </cofactor>
    <text evidence="19">Magnesium. Can also use manganese.</text>
</comment>
<keyword evidence="5" id="KW-0997">Cell inner membrane</keyword>
<evidence type="ECO:0000313" key="22">
    <source>
        <dbReference type="Proteomes" id="UP000528457"/>
    </source>
</evidence>
<feature type="binding site" evidence="19">
    <location>
        <position position="307"/>
    </location>
    <ligand>
        <name>Mg(2+)</name>
        <dbReference type="ChEBI" id="CHEBI:18420"/>
    </ligand>
</feature>
<comment type="similarity">
    <text evidence="1 18">Belongs to the ApbE family.</text>
</comment>
<feature type="binding site" evidence="19">
    <location>
        <position position="303"/>
    </location>
    <ligand>
        <name>Mg(2+)</name>
        <dbReference type="ChEBI" id="CHEBI:18420"/>
    </ligand>
</feature>
<proteinExistence type="inferred from homology"/>
<evidence type="ECO:0000256" key="2">
    <source>
        <dbReference type="ARBA" id="ARBA00011955"/>
    </source>
</evidence>
<dbReference type="Gene3D" id="3.10.520.10">
    <property type="entry name" value="ApbE-like domains"/>
    <property type="match status" value="1"/>
</dbReference>
<evidence type="ECO:0000256" key="10">
    <source>
        <dbReference type="ARBA" id="ARBA00022827"/>
    </source>
</evidence>
<protein>
    <recommendedName>
        <fullName evidence="3 18">FAD:protein FMN transferase</fullName>
        <ecNumber evidence="2 18">2.7.1.180</ecNumber>
    </recommendedName>
    <alternativeName>
        <fullName evidence="15 18">Flavin transferase</fullName>
    </alternativeName>
</protein>
<evidence type="ECO:0000256" key="5">
    <source>
        <dbReference type="ARBA" id="ARBA00022519"/>
    </source>
</evidence>
<feature type="binding site" evidence="19">
    <location>
        <position position="187"/>
    </location>
    <ligand>
        <name>Mg(2+)</name>
        <dbReference type="ChEBI" id="CHEBI:18420"/>
    </ligand>
</feature>
<dbReference type="PIRSF" id="PIRSF006268">
    <property type="entry name" value="ApbE"/>
    <property type="match status" value="1"/>
</dbReference>